<evidence type="ECO:0008006" key="3">
    <source>
        <dbReference type="Google" id="ProtNLM"/>
    </source>
</evidence>
<sequence>MVAKPPAVQPEAARRADNFITAGCWDTTWLTVVGEDVPTAMEDGMSAVKTRGLLFVHSAPSALCPHVEWAIGAVVDKRADLDWTAQPAAPGMFRAEFSWVGAPGTGAQLASALRGWAHLRYEVTEEPSAGVDGARWSHTPELGIFHGMTDVHGNIVISEDRIRYAYESGAGDPTVVYHELSLALGEAWDEELEPFRHAAEGAPVRWLHQVG</sequence>
<gene>
    <name evidence="1" type="ORF">SCMU_23630</name>
</gene>
<reference evidence="1 2" key="1">
    <citation type="journal article" date="2021" name="J. Biosci. Bioeng.">
        <title>Identification and characterization of a chc gene cluster responsible for the aromatization pathway of cyclohexanecarboxylate degradation in Sinomonas cyclohexanicum ATCC 51369.</title>
        <authorList>
            <person name="Yamamoto T."/>
            <person name="Hasegawa Y."/>
            <person name="Lau P.C.K."/>
            <person name="Iwaki H."/>
        </authorList>
    </citation>
    <scope>NUCLEOTIDE SEQUENCE [LARGE SCALE GENOMIC DNA]</scope>
    <source>
        <strain evidence="1 2">ATCC 51369</strain>
    </source>
</reference>
<proteinExistence type="predicted"/>
<accession>A0ABM7PWX0</accession>
<dbReference type="Pfam" id="PF11343">
    <property type="entry name" value="DUF3145"/>
    <property type="match status" value="1"/>
</dbReference>
<protein>
    <recommendedName>
        <fullName evidence="3">DUF3145 domain-containing protein</fullName>
    </recommendedName>
</protein>
<name>A0ABM7PWX0_SINCY</name>
<evidence type="ECO:0000313" key="2">
    <source>
        <dbReference type="Proteomes" id="UP001319861"/>
    </source>
</evidence>
<keyword evidence="2" id="KW-1185">Reference proteome</keyword>
<dbReference type="Proteomes" id="UP001319861">
    <property type="component" value="Chromosome"/>
</dbReference>
<dbReference type="EMBL" id="AP024525">
    <property type="protein sequence ID" value="BCT76521.1"/>
    <property type="molecule type" value="Genomic_DNA"/>
</dbReference>
<evidence type="ECO:0000313" key="1">
    <source>
        <dbReference type="EMBL" id="BCT76521.1"/>
    </source>
</evidence>
<organism evidence="1 2">
    <name type="scientific">Sinomonas cyclohexanicum</name>
    <name type="common">Corynebacterium cyclohexanicum</name>
    <dbReference type="NCBI Taxonomy" id="322009"/>
    <lineage>
        <taxon>Bacteria</taxon>
        <taxon>Bacillati</taxon>
        <taxon>Actinomycetota</taxon>
        <taxon>Actinomycetes</taxon>
        <taxon>Micrococcales</taxon>
        <taxon>Micrococcaceae</taxon>
        <taxon>Sinomonas</taxon>
    </lineage>
</organism>
<dbReference type="InterPro" id="IPR021491">
    <property type="entry name" value="DUF3145"/>
</dbReference>